<dbReference type="Gene3D" id="2.60.120.380">
    <property type="match status" value="1"/>
</dbReference>
<accession>A0ABM7UKY2</accession>
<evidence type="ECO:0008006" key="3">
    <source>
        <dbReference type="Google" id="ProtNLM"/>
    </source>
</evidence>
<organism evidence="1 2">
    <name type="scientific">Leptospira kobayashii</name>
    <dbReference type="NCBI Taxonomy" id="1917830"/>
    <lineage>
        <taxon>Bacteria</taxon>
        <taxon>Pseudomonadati</taxon>
        <taxon>Spirochaetota</taxon>
        <taxon>Spirochaetia</taxon>
        <taxon>Leptospirales</taxon>
        <taxon>Leptospiraceae</taxon>
        <taxon>Leptospira</taxon>
    </lineage>
</organism>
<evidence type="ECO:0000313" key="2">
    <source>
        <dbReference type="Proteomes" id="UP000245263"/>
    </source>
</evidence>
<evidence type="ECO:0000313" key="1">
    <source>
        <dbReference type="EMBL" id="BDA79520.1"/>
    </source>
</evidence>
<keyword evidence="2" id="KW-1185">Reference proteome</keyword>
<name>A0ABM7UKY2_9LEPT</name>
<sequence length="216" mass="25058">MDILLKIKKILIFVFSFVFFVNGHCNPPTTKVSKEVILGSIIIEGQEKERRQNLDEPNNDFSSAKCIDKSFANYIYPKNDLDFYQFSLKSGNLKVYILDYETLGSQYNIGFQIFDDQSNLIYDLNQRSFDSVNSVLSVNRNLNSNECLMELCPGLERYRYIGFTQTKLKFYIKFYALNEVNYKESFRNISADKITNPTNQTSFFNLTLQGDFAACL</sequence>
<protein>
    <recommendedName>
        <fullName evidence="3">Lipoprotein</fullName>
    </recommendedName>
</protein>
<proteinExistence type="predicted"/>
<dbReference type="EMBL" id="AP025028">
    <property type="protein sequence ID" value="BDA79520.1"/>
    <property type="molecule type" value="Genomic_DNA"/>
</dbReference>
<dbReference type="RefSeq" id="WP_109019084.1">
    <property type="nucleotide sequence ID" value="NZ_AP025028.1"/>
</dbReference>
<reference evidence="1 2" key="1">
    <citation type="submission" date="2021-08" db="EMBL/GenBank/DDBJ databases">
        <title>Complete genome sequence of Leptospira kobayashii strain E30.</title>
        <authorList>
            <person name="Nakao R."/>
            <person name="Nakamura S."/>
            <person name="Masuzawa T."/>
            <person name="Koizumi N."/>
        </authorList>
    </citation>
    <scope>NUCLEOTIDE SEQUENCE [LARGE SCALE GENOMIC DNA]</scope>
    <source>
        <strain evidence="1 2">E30</strain>
    </source>
</reference>
<gene>
    <name evidence="1" type="ORF">LPTSP3_g24500</name>
</gene>
<dbReference type="Proteomes" id="UP000245263">
    <property type="component" value="Chromosome 1"/>
</dbReference>